<dbReference type="AlphaFoldDB" id="A0A0H2R402"/>
<proteinExistence type="predicted"/>
<gene>
    <name evidence="1" type="ORF">SCHPADRAFT_910315</name>
</gene>
<dbReference type="InParanoid" id="A0A0H2R402"/>
<accession>A0A0H2R402</accession>
<organism evidence="1 2">
    <name type="scientific">Schizopora paradoxa</name>
    <dbReference type="NCBI Taxonomy" id="27342"/>
    <lineage>
        <taxon>Eukaryota</taxon>
        <taxon>Fungi</taxon>
        <taxon>Dikarya</taxon>
        <taxon>Basidiomycota</taxon>
        <taxon>Agaricomycotina</taxon>
        <taxon>Agaricomycetes</taxon>
        <taxon>Hymenochaetales</taxon>
        <taxon>Schizoporaceae</taxon>
        <taxon>Schizopora</taxon>
    </lineage>
</organism>
<evidence type="ECO:0000313" key="2">
    <source>
        <dbReference type="Proteomes" id="UP000053477"/>
    </source>
</evidence>
<evidence type="ECO:0000313" key="1">
    <source>
        <dbReference type="EMBL" id="KLO06505.1"/>
    </source>
</evidence>
<dbReference type="OrthoDB" id="2269034at2759"/>
<reference evidence="1 2" key="1">
    <citation type="submission" date="2015-04" db="EMBL/GenBank/DDBJ databases">
        <title>Complete genome sequence of Schizopora paradoxa KUC8140, a cosmopolitan wood degrader in East Asia.</title>
        <authorList>
            <consortium name="DOE Joint Genome Institute"/>
            <person name="Min B."/>
            <person name="Park H."/>
            <person name="Jang Y."/>
            <person name="Kim J.-J."/>
            <person name="Kim K.H."/>
            <person name="Pangilinan J."/>
            <person name="Lipzen A."/>
            <person name="Riley R."/>
            <person name="Grigoriev I.V."/>
            <person name="Spatafora J.W."/>
            <person name="Choi I.-G."/>
        </authorList>
    </citation>
    <scope>NUCLEOTIDE SEQUENCE [LARGE SCALE GENOMIC DNA]</scope>
    <source>
        <strain evidence="1 2">KUC8140</strain>
    </source>
</reference>
<dbReference type="Proteomes" id="UP000053477">
    <property type="component" value="Unassembled WGS sequence"/>
</dbReference>
<dbReference type="InterPro" id="IPR036047">
    <property type="entry name" value="F-box-like_dom_sf"/>
</dbReference>
<protein>
    <submittedName>
        <fullName evidence="1">Uncharacterized protein</fullName>
    </submittedName>
</protein>
<keyword evidence="2" id="KW-1185">Reference proteome</keyword>
<name>A0A0H2R402_9AGAM</name>
<dbReference type="EMBL" id="KQ086201">
    <property type="protein sequence ID" value="KLO06505.1"/>
    <property type="molecule type" value="Genomic_DNA"/>
</dbReference>
<dbReference type="Gene3D" id="1.20.1280.50">
    <property type="match status" value="1"/>
</dbReference>
<dbReference type="SUPFAM" id="SSF81383">
    <property type="entry name" value="F-box domain"/>
    <property type="match status" value="1"/>
</dbReference>
<sequence length="459" mass="51786">MSDSDSSRKPNAGKTISIATFPNELLCHIFEFSLWTIVTKPITSKAAAADHLSRTPPYNIQFTCRAWREIVLSRPSLWTSIFFAVDFPSKRDLLPLERIIKRHLQRAEDLPLACFLEFSKRCEMSGGIAMLLAENERRWDFVTSHTAQFSGRNTKPLLHVKSRSQMVSEKLILHFTKTYQVSERESGLFRSLTHLEFEIHPSTDYSSVLDVLRLAPNLLYLCILSIHFSDSVTMGSEIVSYPNVVSLPYLLLMGVPKPTPLAEAILRYTRCPALNTLFVGFGGIDCDTILTNFLFRSSPTLEMVYLNFEEMRHSSMAQIAAEDGFITAPLSFDAFALAPFVRDFRLTWSLSMDSAALFRVLSEAKSIFPALEDLELACVSASPEQYNQLVSARWHDEPRALKSITLIDSRFKLGLVSESLKFPKFKVSDEPSTLPATFGEVQSAIVEGLRFTSTYSVWS</sequence>